<gene>
    <name evidence="2" type="ORF">WN944_014802</name>
</gene>
<evidence type="ECO:0000313" key="3">
    <source>
        <dbReference type="Proteomes" id="UP001428341"/>
    </source>
</evidence>
<dbReference type="EMBL" id="JBCGBO010000005">
    <property type="protein sequence ID" value="KAK9199610.1"/>
    <property type="molecule type" value="Genomic_DNA"/>
</dbReference>
<feature type="signal peptide" evidence="1">
    <location>
        <begin position="1"/>
        <end position="22"/>
    </location>
</feature>
<evidence type="ECO:0000313" key="2">
    <source>
        <dbReference type="EMBL" id="KAK9199610.1"/>
    </source>
</evidence>
<feature type="chain" id="PRO_5042975701" evidence="1">
    <location>
        <begin position="23"/>
        <end position="84"/>
    </location>
</feature>
<keyword evidence="1" id="KW-0732">Signal</keyword>
<reference evidence="2 3" key="1">
    <citation type="submission" date="2024-05" db="EMBL/GenBank/DDBJ databases">
        <title>Haplotype-resolved chromosome-level genome assembly of Huyou (Citrus changshanensis).</title>
        <authorList>
            <person name="Miao C."/>
            <person name="Chen W."/>
            <person name="Wu Y."/>
            <person name="Wang L."/>
            <person name="Zhao S."/>
            <person name="Grierson D."/>
            <person name="Xu C."/>
            <person name="Chen K."/>
        </authorList>
    </citation>
    <scope>NUCLEOTIDE SEQUENCE [LARGE SCALE GENOMIC DNA]</scope>
    <source>
        <strain evidence="2">01-14</strain>
        <tissue evidence="2">Leaf</tissue>
    </source>
</reference>
<evidence type="ECO:0000256" key="1">
    <source>
        <dbReference type="SAM" id="SignalP"/>
    </source>
</evidence>
<sequence>MEKVLILLQLTLLQLNMRSVRATPPRPQATNIDYDQILGEVGGTTTSILKNEIGVPPVGILGVVQYDYKMKRTSFGQSPLAFQA</sequence>
<protein>
    <submittedName>
        <fullName evidence="2">Uncharacterized protein</fullName>
    </submittedName>
</protein>
<accession>A0AAP0QM18</accession>
<dbReference type="Proteomes" id="UP001428341">
    <property type="component" value="Unassembled WGS sequence"/>
</dbReference>
<comment type="caution">
    <text evidence="2">The sequence shown here is derived from an EMBL/GenBank/DDBJ whole genome shotgun (WGS) entry which is preliminary data.</text>
</comment>
<proteinExistence type="predicted"/>
<dbReference type="AlphaFoldDB" id="A0AAP0QM18"/>
<name>A0AAP0QM18_9ROSI</name>
<keyword evidence="3" id="KW-1185">Reference proteome</keyword>
<organism evidence="2 3">
    <name type="scientific">Citrus x changshan-huyou</name>
    <dbReference type="NCBI Taxonomy" id="2935761"/>
    <lineage>
        <taxon>Eukaryota</taxon>
        <taxon>Viridiplantae</taxon>
        <taxon>Streptophyta</taxon>
        <taxon>Embryophyta</taxon>
        <taxon>Tracheophyta</taxon>
        <taxon>Spermatophyta</taxon>
        <taxon>Magnoliopsida</taxon>
        <taxon>eudicotyledons</taxon>
        <taxon>Gunneridae</taxon>
        <taxon>Pentapetalae</taxon>
        <taxon>rosids</taxon>
        <taxon>malvids</taxon>
        <taxon>Sapindales</taxon>
        <taxon>Rutaceae</taxon>
        <taxon>Aurantioideae</taxon>
        <taxon>Citrus</taxon>
    </lineage>
</organism>